<dbReference type="Proteomes" id="UP001054837">
    <property type="component" value="Unassembled WGS sequence"/>
</dbReference>
<evidence type="ECO:0000313" key="1">
    <source>
        <dbReference type="EMBL" id="GIY23061.1"/>
    </source>
</evidence>
<reference evidence="1 2" key="1">
    <citation type="submission" date="2021-06" db="EMBL/GenBank/DDBJ databases">
        <title>Caerostris darwini draft genome.</title>
        <authorList>
            <person name="Kono N."/>
            <person name="Arakawa K."/>
        </authorList>
    </citation>
    <scope>NUCLEOTIDE SEQUENCE [LARGE SCALE GENOMIC DNA]</scope>
</reference>
<comment type="caution">
    <text evidence="1">The sequence shown here is derived from an EMBL/GenBank/DDBJ whole genome shotgun (WGS) entry which is preliminary data.</text>
</comment>
<sequence>MPRALQILMDISNIGSKRSSSFRDKKGRGWRESSTDIRSFEHPFLRFPPDQFSLTSVEMFEFGERLVNRAVSSLRSNLCRPLFRLSLQRHFLQFLHSLGV</sequence>
<name>A0AAV4RQI9_9ARAC</name>
<dbReference type="EMBL" id="BPLQ01006511">
    <property type="protein sequence ID" value="GIY23061.1"/>
    <property type="molecule type" value="Genomic_DNA"/>
</dbReference>
<evidence type="ECO:0000313" key="2">
    <source>
        <dbReference type="Proteomes" id="UP001054837"/>
    </source>
</evidence>
<organism evidence="1 2">
    <name type="scientific">Caerostris darwini</name>
    <dbReference type="NCBI Taxonomy" id="1538125"/>
    <lineage>
        <taxon>Eukaryota</taxon>
        <taxon>Metazoa</taxon>
        <taxon>Ecdysozoa</taxon>
        <taxon>Arthropoda</taxon>
        <taxon>Chelicerata</taxon>
        <taxon>Arachnida</taxon>
        <taxon>Araneae</taxon>
        <taxon>Araneomorphae</taxon>
        <taxon>Entelegynae</taxon>
        <taxon>Araneoidea</taxon>
        <taxon>Araneidae</taxon>
        <taxon>Caerostris</taxon>
    </lineage>
</organism>
<gene>
    <name evidence="1" type="ORF">CDAR_299611</name>
</gene>
<dbReference type="AlphaFoldDB" id="A0AAV4RQI9"/>
<keyword evidence="2" id="KW-1185">Reference proteome</keyword>
<protein>
    <submittedName>
        <fullName evidence="1">Uncharacterized protein</fullName>
    </submittedName>
</protein>
<proteinExistence type="predicted"/>
<accession>A0AAV4RQI9</accession>